<dbReference type="RefSeq" id="WP_048880553.1">
    <property type="nucleotide sequence ID" value="NZ_BANC01000167.1"/>
</dbReference>
<sequence length="216" mass="23458">MSATMMLQKAGYETGMMPPGLMRPAFAEVQALLHFTADESILSEGDEAGWMYRLVSGMARGCKFMADGRRHIDAFYRPGDVFGFELGGEHQLSVEAVTACTLVKLRRPGLESGADAAQLCHYAMRSLAHAQAHAQLLGRCSAGQKLAAFLLEMSANQQGEVLELLMARHDIADYLGLTVETVSRTMAQLEKEGAVKLIAARRIRIVSRRGLAALCG</sequence>
<dbReference type="InterPro" id="IPR018490">
    <property type="entry name" value="cNMP-bd_dom_sf"/>
</dbReference>
<dbReference type="GO" id="GO:0003677">
    <property type="term" value="F:DNA binding"/>
    <property type="evidence" value="ECO:0007669"/>
    <property type="project" value="UniProtKB-KW"/>
</dbReference>
<dbReference type="AlphaFoldDB" id="A0A0D6PLQ8"/>
<evidence type="ECO:0000256" key="3">
    <source>
        <dbReference type="ARBA" id="ARBA00023163"/>
    </source>
</evidence>
<dbReference type="PROSITE" id="PS00042">
    <property type="entry name" value="HTH_CRP_1"/>
    <property type="match status" value="1"/>
</dbReference>
<dbReference type="InterPro" id="IPR014710">
    <property type="entry name" value="RmlC-like_jellyroll"/>
</dbReference>
<dbReference type="PRINTS" id="PR00034">
    <property type="entry name" value="HTHCRP"/>
</dbReference>
<evidence type="ECO:0000256" key="1">
    <source>
        <dbReference type="ARBA" id="ARBA00023015"/>
    </source>
</evidence>
<dbReference type="SUPFAM" id="SSF51206">
    <property type="entry name" value="cAMP-binding domain-like"/>
    <property type="match status" value="1"/>
</dbReference>
<dbReference type="Gene3D" id="2.60.120.10">
    <property type="entry name" value="Jelly Rolls"/>
    <property type="match status" value="1"/>
</dbReference>
<comment type="caution">
    <text evidence="5">The sequence shown here is derived from an EMBL/GenBank/DDBJ whole genome shotgun (WGS) entry which is preliminary data.</text>
</comment>
<dbReference type="Pfam" id="PF13545">
    <property type="entry name" value="HTH_Crp_2"/>
    <property type="match status" value="1"/>
</dbReference>
<protein>
    <submittedName>
        <fullName evidence="5">Transcriptional regulator cAMP-binding AadR/Crp/Fnr</fullName>
    </submittedName>
</protein>
<keyword evidence="1" id="KW-0805">Transcription regulation</keyword>
<gene>
    <name evidence="5" type="ORF">Aam_170_002</name>
</gene>
<dbReference type="SMART" id="SM00100">
    <property type="entry name" value="cNMP"/>
    <property type="match status" value="1"/>
</dbReference>
<evidence type="ECO:0000313" key="5">
    <source>
        <dbReference type="EMBL" id="GAN82158.1"/>
    </source>
</evidence>
<evidence type="ECO:0000313" key="6">
    <source>
        <dbReference type="Proteomes" id="UP000032668"/>
    </source>
</evidence>
<dbReference type="InterPro" id="IPR050397">
    <property type="entry name" value="Env_Response_Regulators"/>
</dbReference>
<dbReference type="PANTHER" id="PTHR24567">
    <property type="entry name" value="CRP FAMILY TRANSCRIPTIONAL REGULATORY PROTEIN"/>
    <property type="match status" value="1"/>
</dbReference>
<dbReference type="STRING" id="1120923.SAMN02746095_03702"/>
<dbReference type="OrthoDB" id="7584044at2"/>
<reference evidence="5 6" key="1">
    <citation type="submission" date="2012-11" db="EMBL/GenBank/DDBJ databases">
        <title>Whole genome sequence of Acidocella aminolytica 101 = DSM 11237.</title>
        <authorList>
            <person name="Azuma Y."/>
            <person name="Higashiura N."/>
            <person name="Hirakawa H."/>
            <person name="Matsushita K."/>
        </authorList>
    </citation>
    <scope>NUCLEOTIDE SEQUENCE [LARGE SCALE GENOMIC DNA]</scope>
    <source>
        <strain evidence="6">101 / DSM 11237</strain>
    </source>
</reference>
<keyword evidence="3" id="KW-0804">Transcription</keyword>
<evidence type="ECO:0000256" key="2">
    <source>
        <dbReference type="ARBA" id="ARBA00023125"/>
    </source>
</evidence>
<organism evidence="5 6">
    <name type="scientific">Acidocella aminolytica 101 = DSM 11237</name>
    <dbReference type="NCBI Taxonomy" id="1120923"/>
    <lineage>
        <taxon>Bacteria</taxon>
        <taxon>Pseudomonadati</taxon>
        <taxon>Pseudomonadota</taxon>
        <taxon>Alphaproteobacteria</taxon>
        <taxon>Acetobacterales</taxon>
        <taxon>Acidocellaceae</taxon>
        <taxon>Acidocella</taxon>
    </lineage>
</organism>
<dbReference type="Pfam" id="PF00027">
    <property type="entry name" value="cNMP_binding"/>
    <property type="match status" value="1"/>
</dbReference>
<dbReference type="SUPFAM" id="SSF46785">
    <property type="entry name" value="Winged helix' DNA-binding domain"/>
    <property type="match status" value="1"/>
</dbReference>
<dbReference type="GO" id="GO:0005829">
    <property type="term" value="C:cytosol"/>
    <property type="evidence" value="ECO:0007669"/>
    <property type="project" value="TreeGrafter"/>
</dbReference>
<dbReference type="PROSITE" id="PS51063">
    <property type="entry name" value="HTH_CRP_2"/>
    <property type="match status" value="1"/>
</dbReference>
<dbReference type="CDD" id="cd00092">
    <property type="entry name" value="HTH_CRP"/>
    <property type="match status" value="1"/>
</dbReference>
<keyword evidence="2" id="KW-0238">DNA-binding</keyword>
<dbReference type="InterPro" id="IPR018335">
    <property type="entry name" value="Tscrpt_reg_HTH_Crp-type_CS"/>
</dbReference>
<dbReference type="EMBL" id="BANC01000167">
    <property type="protein sequence ID" value="GAN82158.1"/>
    <property type="molecule type" value="Genomic_DNA"/>
</dbReference>
<keyword evidence="6" id="KW-1185">Reference proteome</keyword>
<dbReference type="PANTHER" id="PTHR24567:SF75">
    <property type="entry name" value="FUMARATE AND NITRATE REDUCTION REGULATORY PROTEIN"/>
    <property type="match status" value="1"/>
</dbReference>
<dbReference type="InterPro" id="IPR036388">
    <property type="entry name" value="WH-like_DNA-bd_sf"/>
</dbReference>
<dbReference type="CDD" id="cd00038">
    <property type="entry name" value="CAP_ED"/>
    <property type="match status" value="1"/>
</dbReference>
<dbReference type="InterPro" id="IPR036390">
    <property type="entry name" value="WH_DNA-bd_sf"/>
</dbReference>
<accession>A0A0D6PLQ8</accession>
<feature type="domain" description="HTH crp-type" evidence="4">
    <location>
        <begin position="140"/>
        <end position="209"/>
    </location>
</feature>
<dbReference type="InterPro" id="IPR012318">
    <property type="entry name" value="HTH_CRP"/>
</dbReference>
<proteinExistence type="predicted"/>
<dbReference type="Proteomes" id="UP000032668">
    <property type="component" value="Unassembled WGS sequence"/>
</dbReference>
<dbReference type="GO" id="GO:0003700">
    <property type="term" value="F:DNA-binding transcription factor activity"/>
    <property type="evidence" value="ECO:0007669"/>
    <property type="project" value="InterPro"/>
</dbReference>
<name>A0A0D6PLQ8_9PROT</name>
<dbReference type="InterPro" id="IPR000595">
    <property type="entry name" value="cNMP-bd_dom"/>
</dbReference>
<dbReference type="Gene3D" id="1.10.10.10">
    <property type="entry name" value="Winged helix-like DNA-binding domain superfamily/Winged helix DNA-binding domain"/>
    <property type="match status" value="1"/>
</dbReference>
<evidence type="ECO:0000259" key="4">
    <source>
        <dbReference type="PROSITE" id="PS51063"/>
    </source>
</evidence>
<dbReference type="SMART" id="SM00419">
    <property type="entry name" value="HTH_CRP"/>
    <property type="match status" value="1"/>
</dbReference>